<gene>
    <name evidence="2" type="ORF">SMN809_LOCUS62340</name>
    <name evidence="3" type="ORF">SMN809_LOCUS84122</name>
</gene>
<organism evidence="2 4">
    <name type="scientific">Rotaria magnacalcarata</name>
    <dbReference type="NCBI Taxonomy" id="392030"/>
    <lineage>
        <taxon>Eukaryota</taxon>
        <taxon>Metazoa</taxon>
        <taxon>Spiralia</taxon>
        <taxon>Gnathifera</taxon>
        <taxon>Rotifera</taxon>
        <taxon>Eurotatoria</taxon>
        <taxon>Bdelloidea</taxon>
        <taxon>Philodinida</taxon>
        <taxon>Philodinidae</taxon>
        <taxon>Rotaria</taxon>
    </lineage>
</organism>
<dbReference type="AlphaFoldDB" id="A0A8S3FFP6"/>
<evidence type="ECO:0000313" key="2">
    <source>
        <dbReference type="EMBL" id="CAF5117093.1"/>
    </source>
</evidence>
<feature type="non-terminal residue" evidence="2">
    <location>
        <position position="36"/>
    </location>
</feature>
<dbReference type="Proteomes" id="UP000676336">
    <property type="component" value="Unassembled WGS sequence"/>
</dbReference>
<protein>
    <submittedName>
        <fullName evidence="2">Uncharacterized protein</fullName>
    </submittedName>
</protein>
<evidence type="ECO:0000313" key="3">
    <source>
        <dbReference type="EMBL" id="CAF5225082.1"/>
    </source>
</evidence>
<reference evidence="2" key="1">
    <citation type="submission" date="2021-02" db="EMBL/GenBank/DDBJ databases">
        <authorList>
            <person name="Nowell W R."/>
        </authorList>
    </citation>
    <scope>NUCLEOTIDE SEQUENCE</scope>
</reference>
<evidence type="ECO:0000256" key="1">
    <source>
        <dbReference type="SAM" id="MobiDB-lite"/>
    </source>
</evidence>
<evidence type="ECO:0000313" key="4">
    <source>
        <dbReference type="Proteomes" id="UP000676336"/>
    </source>
</evidence>
<name>A0A8S3FFP6_9BILA</name>
<feature type="region of interest" description="Disordered" evidence="1">
    <location>
        <begin position="1"/>
        <end position="36"/>
    </location>
</feature>
<sequence>MAGRHQRLVRTQWTRPVPPSARPTDMEETNPYSGWP</sequence>
<accession>A0A8S3FFP6</accession>
<dbReference type="EMBL" id="CAJOBI010358463">
    <property type="protein sequence ID" value="CAF5225082.1"/>
    <property type="molecule type" value="Genomic_DNA"/>
</dbReference>
<comment type="caution">
    <text evidence="2">The sequence shown here is derived from an EMBL/GenBank/DDBJ whole genome shotgun (WGS) entry which is preliminary data.</text>
</comment>
<proteinExistence type="predicted"/>
<dbReference type="EMBL" id="CAJOBI010258108">
    <property type="protein sequence ID" value="CAF5117093.1"/>
    <property type="molecule type" value="Genomic_DNA"/>
</dbReference>